<sequence length="191" mass="20162">MEPHDVGGKLSDNAIENSAGNSNLTGANVPEMAGSEKDLVLEAALNKEKIQAATPGDAGISNNLTEALLTEMRDLSRKRLFFQKVATGCMAGILVLVFLVCVIIVPKAITTLSHINSVSVKAENSLDEIDVMTKGITSATDSLNELVSGNSASLTEAVTSLSQIDFDGLNQAIRDLQDAAGPMASLMKRFR</sequence>
<evidence type="ECO:0000313" key="4">
    <source>
        <dbReference type="Proteomes" id="UP000183047"/>
    </source>
</evidence>
<protein>
    <submittedName>
        <fullName evidence="3">Uncharacterized protein</fullName>
    </submittedName>
</protein>
<evidence type="ECO:0000313" key="3">
    <source>
        <dbReference type="EMBL" id="SCX77405.1"/>
    </source>
</evidence>
<accession>A0A1G5AHR1</accession>
<gene>
    <name evidence="3" type="ORF">SAMN02910451_00257</name>
</gene>
<organism evidence="3 4">
    <name type="scientific">Butyrivibrio hungatei</name>
    <dbReference type="NCBI Taxonomy" id="185008"/>
    <lineage>
        <taxon>Bacteria</taxon>
        <taxon>Bacillati</taxon>
        <taxon>Bacillota</taxon>
        <taxon>Clostridia</taxon>
        <taxon>Lachnospirales</taxon>
        <taxon>Lachnospiraceae</taxon>
        <taxon>Butyrivibrio</taxon>
    </lineage>
</organism>
<dbReference type="EMBL" id="FMUR01000003">
    <property type="protein sequence ID" value="SCX77405.1"/>
    <property type="molecule type" value="Genomic_DNA"/>
</dbReference>
<feature type="compositionally biased region" description="Polar residues" evidence="1">
    <location>
        <begin position="14"/>
        <end position="26"/>
    </location>
</feature>
<dbReference type="RefSeq" id="WP_074461085.1">
    <property type="nucleotide sequence ID" value="NZ_FMUR01000003.1"/>
</dbReference>
<keyword evidence="2" id="KW-1133">Transmembrane helix</keyword>
<keyword evidence="2" id="KW-0472">Membrane</keyword>
<name>A0A1G5AHR1_9FIRM</name>
<reference evidence="4" key="1">
    <citation type="submission" date="2016-10" db="EMBL/GenBank/DDBJ databases">
        <authorList>
            <person name="Varghese N."/>
            <person name="Submissions S."/>
        </authorList>
    </citation>
    <scope>NUCLEOTIDE SEQUENCE [LARGE SCALE GENOMIC DNA]</scope>
    <source>
        <strain evidence="4">XBD2006</strain>
    </source>
</reference>
<evidence type="ECO:0000256" key="2">
    <source>
        <dbReference type="SAM" id="Phobius"/>
    </source>
</evidence>
<dbReference type="OrthoDB" id="2063652at2"/>
<keyword evidence="2" id="KW-0812">Transmembrane</keyword>
<dbReference type="Proteomes" id="UP000183047">
    <property type="component" value="Unassembled WGS sequence"/>
</dbReference>
<dbReference type="AlphaFoldDB" id="A0A1G5AHR1"/>
<keyword evidence="4" id="KW-1185">Reference proteome</keyword>
<proteinExistence type="predicted"/>
<feature type="transmembrane region" description="Helical" evidence="2">
    <location>
        <begin position="85"/>
        <end position="105"/>
    </location>
</feature>
<feature type="region of interest" description="Disordered" evidence="1">
    <location>
        <begin position="1"/>
        <end position="29"/>
    </location>
</feature>
<evidence type="ECO:0000256" key="1">
    <source>
        <dbReference type="SAM" id="MobiDB-lite"/>
    </source>
</evidence>